<dbReference type="PROSITE" id="PS51819">
    <property type="entry name" value="VOC"/>
    <property type="match status" value="1"/>
</dbReference>
<dbReference type="Pfam" id="PF00903">
    <property type="entry name" value="Glyoxalase"/>
    <property type="match status" value="1"/>
</dbReference>
<comment type="caution">
    <text evidence="3">The sequence shown here is derived from an EMBL/GenBank/DDBJ whole genome shotgun (WGS) entry which is preliminary data.</text>
</comment>
<dbReference type="PANTHER" id="PTHR36113">
    <property type="entry name" value="LYASE, PUTATIVE-RELATED-RELATED"/>
    <property type="match status" value="1"/>
</dbReference>
<dbReference type="PROSITE" id="PS00934">
    <property type="entry name" value="GLYOXALASE_I_1"/>
    <property type="match status" value="1"/>
</dbReference>
<evidence type="ECO:0000313" key="4">
    <source>
        <dbReference type="Proteomes" id="UP001059480"/>
    </source>
</evidence>
<sequence length="126" mass="14604">MKLNEVHHIAIIVSDYEVSRAFYVNTLGFEVIRENVRPDKDDVKLDLRLGTMELEIFGKEDSPKRPGYPEACGLRHLAFKVDNIEEVVAELEEKGIEVEDIRFDTFTNKKMTFFHDPDGLPLELHE</sequence>
<dbReference type="PANTHER" id="PTHR36113:SF6">
    <property type="entry name" value="FOSFOMYCIN RESISTANCE PROTEIN FOSX"/>
    <property type="match status" value="1"/>
</dbReference>
<keyword evidence="1" id="KW-0479">Metal-binding</keyword>
<protein>
    <submittedName>
        <fullName evidence="3">VOC family protein</fullName>
    </submittedName>
</protein>
<dbReference type="InterPro" id="IPR051332">
    <property type="entry name" value="Fosfomycin_Res_Enzymes"/>
</dbReference>
<reference evidence="3" key="1">
    <citation type="submission" date="2022-07" db="EMBL/GenBank/DDBJ databases">
        <authorList>
            <person name="Jung M.-Y."/>
            <person name="Lee M."/>
        </authorList>
    </citation>
    <scope>NUCLEOTIDE SEQUENCE</scope>
    <source>
        <strain evidence="3">S8</strain>
    </source>
</reference>
<organism evidence="3 4">
    <name type="scientific">Granulicatella seriolae</name>
    <dbReference type="NCBI Taxonomy" id="2967226"/>
    <lineage>
        <taxon>Bacteria</taxon>
        <taxon>Bacillati</taxon>
        <taxon>Bacillota</taxon>
        <taxon>Bacilli</taxon>
        <taxon>Lactobacillales</taxon>
        <taxon>Carnobacteriaceae</taxon>
        <taxon>Granulicatella</taxon>
    </lineage>
</organism>
<dbReference type="RefSeq" id="WP_256944453.1">
    <property type="nucleotide sequence ID" value="NZ_JANHNZ010000001.1"/>
</dbReference>
<dbReference type="EMBL" id="JANHNZ010000001">
    <property type="protein sequence ID" value="MCQ9209350.1"/>
    <property type="molecule type" value="Genomic_DNA"/>
</dbReference>
<gene>
    <name evidence="3" type="ORF">NPA36_02055</name>
</gene>
<reference evidence="3" key="2">
    <citation type="journal article" date="2023" name="Curr. Microbiol.">
        <title>Granulicatella seriolae sp. nov., a Novel Facultative Anaerobe Isolated from Yellowtail Marine Fish.</title>
        <authorList>
            <person name="Lee M."/>
            <person name="Choi Y.J."/>
            <person name="Farooq A."/>
            <person name="Jeong J.B."/>
            <person name="Jung M.Y."/>
        </authorList>
    </citation>
    <scope>NUCLEOTIDE SEQUENCE</scope>
    <source>
        <strain evidence="3">S8</strain>
    </source>
</reference>
<dbReference type="InterPro" id="IPR037523">
    <property type="entry name" value="VOC_core"/>
</dbReference>
<dbReference type="Proteomes" id="UP001059480">
    <property type="component" value="Unassembled WGS sequence"/>
</dbReference>
<name>A0ABT1WLK3_9LACT</name>
<evidence type="ECO:0000313" key="3">
    <source>
        <dbReference type="EMBL" id="MCQ9209350.1"/>
    </source>
</evidence>
<dbReference type="Gene3D" id="3.10.180.10">
    <property type="entry name" value="2,3-Dihydroxybiphenyl 1,2-Dioxygenase, domain 1"/>
    <property type="match status" value="1"/>
</dbReference>
<dbReference type="InterPro" id="IPR018146">
    <property type="entry name" value="Glyoxalase_1_CS"/>
</dbReference>
<evidence type="ECO:0000256" key="1">
    <source>
        <dbReference type="ARBA" id="ARBA00022723"/>
    </source>
</evidence>
<dbReference type="SUPFAM" id="SSF54593">
    <property type="entry name" value="Glyoxalase/Bleomycin resistance protein/Dihydroxybiphenyl dioxygenase"/>
    <property type="match status" value="1"/>
</dbReference>
<proteinExistence type="predicted"/>
<dbReference type="InterPro" id="IPR004360">
    <property type="entry name" value="Glyas_Fos-R_dOase_dom"/>
</dbReference>
<dbReference type="InterPro" id="IPR037478">
    <property type="entry name" value="YwkD-like_dom"/>
</dbReference>
<feature type="domain" description="VOC" evidence="2">
    <location>
        <begin position="5"/>
        <end position="126"/>
    </location>
</feature>
<dbReference type="InterPro" id="IPR029068">
    <property type="entry name" value="Glyas_Bleomycin-R_OHBP_Dase"/>
</dbReference>
<evidence type="ECO:0000259" key="2">
    <source>
        <dbReference type="PROSITE" id="PS51819"/>
    </source>
</evidence>
<accession>A0ABT1WLK3</accession>
<reference evidence="3" key="3">
    <citation type="journal article" date="2023" name="Microbiol. Resour. Announc.">
        <title>Draft Genome Sequence of Granulicatella sp. Strain S8, Isolated from a Marine Fish, Seriola quinqueradiata.</title>
        <authorList>
            <person name="Lee M."/>
            <person name="Farooq A."/>
            <person name="Jeong J.B."/>
            <person name="Jung M.Y."/>
        </authorList>
    </citation>
    <scope>NUCLEOTIDE SEQUENCE</scope>
    <source>
        <strain evidence="3">S8</strain>
    </source>
</reference>
<keyword evidence="4" id="KW-1185">Reference proteome</keyword>
<dbReference type="CDD" id="cd08352">
    <property type="entry name" value="VOC_Bs_YwkD_like"/>
    <property type="match status" value="1"/>
</dbReference>